<accession>A0AAD8PUY3</accession>
<dbReference type="GeneID" id="85442493"/>
<keyword evidence="2" id="KW-1185">Reference proteome</keyword>
<proteinExistence type="predicted"/>
<dbReference type="Proteomes" id="UP001230504">
    <property type="component" value="Unassembled WGS sequence"/>
</dbReference>
<comment type="caution">
    <text evidence="1">The sequence shown here is derived from an EMBL/GenBank/DDBJ whole genome shotgun (WGS) entry which is preliminary data.</text>
</comment>
<reference evidence="1" key="1">
    <citation type="submission" date="2021-06" db="EMBL/GenBank/DDBJ databases">
        <title>Comparative genomics, transcriptomics and evolutionary studies reveal genomic signatures of adaptation to plant cell wall in hemibiotrophic fungi.</title>
        <authorList>
            <consortium name="DOE Joint Genome Institute"/>
            <person name="Baroncelli R."/>
            <person name="Diaz J.F."/>
            <person name="Benocci T."/>
            <person name="Peng M."/>
            <person name="Battaglia E."/>
            <person name="Haridas S."/>
            <person name="Andreopoulos W."/>
            <person name="Labutti K."/>
            <person name="Pangilinan J."/>
            <person name="Floch G.L."/>
            <person name="Makela M.R."/>
            <person name="Henrissat B."/>
            <person name="Grigoriev I.V."/>
            <person name="Crouch J.A."/>
            <person name="De Vries R.P."/>
            <person name="Sukno S.A."/>
            <person name="Thon M.R."/>
        </authorList>
    </citation>
    <scope>NUCLEOTIDE SEQUENCE</scope>
    <source>
        <strain evidence="1">CBS 125086</strain>
    </source>
</reference>
<gene>
    <name evidence="1" type="ORF">LY79DRAFT_559350</name>
</gene>
<organism evidence="1 2">
    <name type="scientific">Colletotrichum navitas</name>
    <dbReference type="NCBI Taxonomy" id="681940"/>
    <lineage>
        <taxon>Eukaryota</taxon>
        <taxon>Fungi</taxon>
        <taxon>Dikarya</taxon>
        <taxon>Ascomycota</taxon>
        <taxon>Pezizomycotina</taxon>
        <taxon>Sordariomycetes</taxon>
        <taxon>Hypocreomycetidae</taxon>
        <taxon>Glomerellales</taxon>
        <taxon>Glomerellaceae</taxon>
        <taxon>Colletotrichum</taxon>
        <taxon>Colletotrichum graminicola species complex</taxon>
    </lineage>
</organism>
<evidence type="ECO:0000313" key="1">
    <source>
        <dbReference type="EMBL" id="KAK1585154.1"/>
    </source>
</evidence>
<protein>
    <submittedName>
        <fullName evidence="1">Uncharacterized protein</fullName>
    </submittedName>
</protein>
<dbReference type="RefSeq" id="XP_060412198.1">
    <property type="nucleotide sequence ID" value="XM_060558253.1"/>
</dbReference>
<name>A0AAD8PUY3_9PEZI</name>
<sequence length="78" mass="9097">MPTQRCYRSTNIIETEDNNSAYANKYLLFPVDAKDYTGKKLLAVPRCCQKRKGTQDRGRVNDSVRRWEEARKLESQNA</sequence>
<evidence type="ECO:0000313" key="2">
    <source>
        <dbReference type="Proteomes" id="UP001230504"/>
    </source>
</evidence>
<dbReference type="EMBL" id="JAHLJV010000047">
    <property type="protein sequence ID" value="KAK1585154.1"/>
    <property type="molecule type" value="Genomic_DNA"/>
</dbReference>
<dbReference type="AlphaFoldDB" id="A0AAD8PUY3"/>